<keyword evidence="1" id="KW-0472">Membrane</keyword>
<protein>
    <recommendedName>
        <fullName evidence="4">Transmembrane protein</fullName>
    </recommendedName>
</protein>
<accession>A0A8S1PXG5</accession>
<dbReference type="AlphaFoldDB" id="A0A8S1PXG5"/>
<feature type="transmembrane region" description="Helical" evidence="1">
    <location>
        <begin position="69"/>
        <end position="91"/>
    </location>
</feature>
<keyword evidence="1" id="KW-1133">Transmembrane helix</keyword>
<evidence type="ECO:0000313" key="3">
    <source>
        <dbReference type="Proteomes" id="UP000692954"/>
    </source>
</evidence>
<dbReference type="EMBL" id="CAJJDN010000089">
    <property type="protein sequence ID" value="CAD8107834.1"/>
    <property type="molecule type" value="Genomic_DNA"/>
</dbReference>
<proteinExistence type="predicted"/>
<keyword evidence="1" id="KW-0812">Transmembrane</keyword>
<evidence type="ECO:0000256" key="1">
    <source>
        <dbReference type="SAM" id="Phobius"/>
    </source>
</evidence>
<keyword evidence="3" id="KW-1185">Reference proteome</keyword>
<reference evidence="2" key="1">
    <citation type="submission" date="2021-01" db="EMBL/GenBank/DDBJ databases">
        <authorList>
            <consortium name="Genoscope - CEA"/>
            <person name="William W."/>
        </authorList>
    </citation>
    <scope>NUCLEOTIDE SEQUENCE</scope>
</reference>
<gene>
    <name evidence="2" type="ORF">PSON_ATCC_30995.1.T0890228</name>
</gene>
<dbReference type="Proteomes" id="UP000692954">
    <property type="component" value="Unassembled WGS sequence"/>
</dbReference>
<comment type="caution">
    <text evidence="2">The sequence shown here is derived from an EMBL/GenBank/DDBJ whole genome shotgun (WGS) entry which is preliminary data.</text>
</comment>
<organism evidence="2 3">
    <name type="scientific">Paramecium sonneborni</name>
    <dbReference type="NCBI Taxonomy" id="65129"/>
    <lineage>
        <taxon>Eukaryota</taxon>
        <taxon>Sar</taxon>
        <taxon>Alveolata</taxon>
        <taxon>Ciliophora</taxon>
        <taxon>Intramacronucleata</taxon>
        <taxon>Oligohymenophorea</taxon>
        <taxon>Peniculida</taxon>
        <taxon>Parameciidae</taxon>
        <taxon>Paramecium</taxon>
    </lineage>
</organism>
<evidence type="ECO:0000313" key="2">
    <source>
        <dbReference type="EMBL" id="CAD8107834.1"/>
    </source>
</evidence>
<name>A0A8S1PXG5_9CILI</name>
<sequence length="153" mass="18389">MFKLIKKTHQVFALVFKYQTQILFFSELIFSQEVQYKGKIFLKMLKKIRKEQSKVIQINEAVVQQTVGIAGILFLIYLTILHQIYAIQIYVSSFKPIPKFLYNQFQIYQRLMKLLLNSMAEHFYSQVKNRNNSNKQMFHLQLYIQNLQDQIKI</sequence>
<evidence type="ECO:0008006" key="4">
    <source>
        <dbReference type="Google" id="ProtNLM"/>
    </source>
</evidence>